<sequence>MPVRPPRSRWAAPTCCARRWWSSRPTSAWPARRWCRDACSCAGASRSERAPPCSCDEPSRPVPPRARGCAAAGRGCAVARAAARRRRARAEGCVRLPHRAVRRVAGRQPAARCAGAAVRAGQRSGRLAAFETLDGKKVQGRALAPVRAVGRGDDLRACHALFVPQRELRKPLPVLPGLLTVGEAEGFAESGGVVGFVRQGAQLRFDINRDVAAQAQLRLSAELLKVARSVVDSGGTR</sequence>
<dbReference type="EMBL" id="VOPW01000001">
    <property type="protein sequence ID" value="TXC66617.1"/>
    <property type="molecule type" value="Genomic_DNA"/>
</dbReference>
<evidence type="ECO:0000313" key="2">
    <source>
        <dbReference type="Proteomes" id="UP000321832"/>
    </source>
</evidence>
<keyword evidence="2" id="KW-1185">Reference proteome</keyword>
<proteinExistence type="predicted"/>
<accession>A0A5C6U157</accession>
<evidence type="ECO:0000313" key="1">
    <source>
        <dbReference type="EMBL" id="TXC66617.1"/>
    </source>
</evidence>
<dbReference type="AlphaFoldDB" id="A0A5C6U157"/>
<reference evidence="1 2" key="1">
    <citation type="submission" date="2019-08" db="EMBL/GenBank/DDBJ databases">
        <authorList>
            <person name="Khan S.A."/>
            <person name="Jeon C.O."/>
            <person name="Jeong S.E."/>
        </authorList>
    </citation>
    <scope>NUCLEOTIDE SEQUENCE [LARGE SCALE GENOMIC DNA]</scope>
    <source>
        <strain evidence="2">IMCC1728</strain>
    </source>
</reference>
<protein>
    <submittedName>
        <fullName evidence="1">YfiR family protein</fullName>
    </submittedName>
</protein>
<dbReference type="Pfam" id="PF13689">
    <property type="entry name" value="DUF4154"/>
    <property type="match status" value="1"/>
</dbReference>
<gene>
    <name evidence="1" type="ORF">FSC37_14690</name>
</gene>
<organism evidence="1 2">
    <name type="scientific">Piscinibacter aquaticus</name>
    <dbReference type="NCBI Taxonomy" id="392597"/>
    <lineage>
        <taxon>Bacteria</taxon>
        <taxon>Pseudomonadati</taxon>
        <taxon>Pseudomonadota</taxon>
        <taxon>Betaproteobacteria</taxon>
        <taxon>Burkholderiales</taxon>
        <taxon>Sphaerotilaceae</taxon>
        <taxon>Piscinibacter</taxon>
    </lineage>
</organism>
<dbReference type="InterPro" id="IPR025293">
    <property type="entry name" value="YfiR/HmsC-like"/>
</dbReference>
<name>A0A5C6U157_9BURK</name>
<comment type="caution">
    <text evidence="1">The sequence shown here is derived from an EMBL/GenBank/DDBJ whole genome shotgun (WGS) entry which is preliminary data.</text>
</comment>
<dbReference type="Proteomes" id="UP000321832">
    <property type="component" value="Unassembled WGS sequence"/>
</dbReference>